<feature type="region of interest" description="Disordered" evidence="4">
    <location>
        <begin position="39"/>
        <end position="113"/>
    </location>
</feature>
<proteinExistence type="evidence at transcript level"/>
<protein>
    <recommendedName>
        <fullName evidence="6">RNMT-activating mini protein</fullName>
    </recommendedName>
</protein>
<dbReference type="InterPro" id="IPR028271">
    <property type="entry name" value="RAMAC"/>
</dbReference>
<feature type="compositionally biased region" description="Basic and acidic residues" evidence="4">
    <location>
        <begin position="52"/>
        <end position="68"/>
    </location>
</feature>
<dbReference type="Pfam" id="PF15320">
    <property type="entry name" value="RAM"/>
    <property type="match status" value="1"/>
</dbReference>
<comment type="subcellular location">
    <subcellularLocation>
        <location evidence="1">Nucleus</location>
    </subcellularLocation>
</comment>
<organism evidence="5">
    <name type="scientific">Callorhinchus milii</name>
    <name type="common">Ghost shark</name>
    <dbReference type="NCBI Taxonomy" id="7868"/>
    <lineage>
        <taxon>Eukaryota</taxon>
        <taxon>Metazoa</taxon>
        <taxon>Chordata</taxon>
        <taxon>Craniata</taxon>
        <taxon>Vertebrata</taxon>
        <taxon>Chondrichthyes</taxon>
        <taxon>Holocephali</taxon>
        <taxon>Chimaeriformes</taxon>
        <taxon>Callorhinchidae</taxon>
        <taxon>Callorhinchus</taxon>
    </lineage>
</organism>
<evidence type="ECO:0000313" key="5">
    <source>
        <dbReference type="EMBL" id="AFP10848.1"/>
    </source>
</evidence>
<evidence type="ECO:0000256" key="1">
    <source>
        <dbReference type="ARBA" id="ARBA00004123"/>
    </source>
</evidence>
<evidence type="ECO:0000256" key="3">
    <source>
        <dbReference type="ARBA" id="ARBA00034716"/>
    </source>
</evidence>
<comment type="similarity">
    <text evidence="3">Belongs to the RAM family.</text>
</comment>
<dbReference type="EMBL" id="JW878331">
    <property type="protein sequence ID" value="AFP10848.1"/>
    <property type="molecule type" value="mRNA"/>
</dbReference>
<dbReference type="PANTHER" id="PTHR48168:SF1">
    <property type="entry name" value="RNA GUANINE-N7 METHYLTRANSFERASE ACTIVATING SUBUNIT-RELATED"/>
    <property type="match status" value="1"/>
</dbReference>
<feature type="compositionally biased region" description="Polar residues" evidence="4">
    <location>
        <begin position="87"/>
        <end position="107"/>
    </location>
</feature>
<dbReference type="PANTHER" id="PTHR48168">
    <property type="entry name" value="RNA GUANINE-7 METHYLTRANSFERASE-ACTIVATING SUBUNIT-LIKE (PSEUDOGENE)-RELATED"/>
    <property type="match status" value="1"/>
</dbReference>
<evidence type="ECO:0000256" key="4">
    <source>
        <dbReference type="SAM" id="MobiDB-lite"/>
    </source>
</evidence>
<keyword evidence="2" id="KW-0539">Nucleus</keyword>
<dbReference type="GO" id="GO:0106005">
    <property type="term" value="P:RNA 5'-cap (guanine-N7)-methylation"/>
    <property type="evidence" value="ECO:0007669"/>
    <property type="project" value="InterPro"/>
</dbReference>
<reference evidence="5" key="1">
    <citation type="journal article" date="2014" name="Nature">
        <title>Elephant shark genome provides unique insights into gnathostome evolution.</title>
        <authorList>
            <consortium name="International Elephant Shark Genome Sequencing Consortium"/>
            <person name="Venkatesh B."/>
            <person name="Lee A.P."/>
            <person name="Ravi V."/>
            <person name="Maurya A.K."/>
            <person name="Lian M.M."/>
            <person name="Swann J.B."/>
            <person name="Ohta Y."/>
            <person name="Flajnik M.F."/>
            <person name="Sutoh Y."/>
            <person name="Kasahara M."/>
            <person name="Hoon S."/>
            <person name="Gangu V."/>
            <person name="Roy S.W."/>
            <person name="Irimia M."/>
            <person name="Korzh V."/>
            <person name="Kondrychyn I."/>
            <person name="Lim Z.W."/>
            <person name="Tay B.H."/>
            <person name="Tohari S."/>
            <person name="Kong K.W."/>
            <person name="Ho S."/>
            <person name="Lorente-Galdos B."/>
            <person name="Quilez J."/>
            <person name="Marques-Bonet T."/>
            <person name="Raney B.J."/>
            <person name="Ingham P.W."/>
            <person name="Tay A."/>
            <person name="Hillier L.W."/>
            <person name="Minx P."/>
            <person name="Boehm T."/>
            <person name="Wilson R.K."/>
            <person name="Brenner S."/>
            <person name="Warren W.C."/>
        </authorList>
    </citation>
    <scope>NUCLEOTIDE SEQUENCE</scope>
    <source>
        <tissue evidence="5">Ovary</tissue>
    </source>
</reference>
<sequence length="113" mass="13502">MSASPESTTTFEEMFTDRFTATDEAYQEYVKRAADLPPIVEDWKGRTGGSRRSHDYRPYRGREDDRNRSNNRYDQQWHGRDGGYNRSGPQHQGHYNSYNQGSNSHWQWNHHRY</sequence>
<dbReference type="GO" id="GO:0031533">
    <property type="term" value="C:mRNA capping enzyme complex"/>
    <property type="evidence" value="ECO:0007669"/>
    <property type="project" value="InterPro"/>
</dbReference>
<dbReference type="AlphaFoldDB" id="V9LF08"/>
<name>V9LF08_CALMI</name>
<dbReference type="GO" id="GO:0003723">
    <property type="term" value="F:RNA binding"/>
    <property type="evidence" value="ECO:0007669"/>
    <property type="project" value="InterPro"/>
</dbReference>
<evidence type="ECO:0000256" key="2">
    <source>
        <dbReference type="ARBA" id="ARBA00023242"/>
    </source>
</evidence>
<accession>V9LF08</accession>
<evidence type="ECO:0008006" key="6">
    <source>
        <dbReference type="Google" id="ProtNLM"/>
    </source>
</evidence>